<dbReference type="GO" id="GO:0030151">
    <property type="term" value="F:molybdenum ion binding"/>
    <property type="evidence" value="ECO:0007669"/>
    <property type="project" value="TreeGrafter"/>
</dbReference>
<dbReference type="Pfam" id="PF04879">
    <property type="entry name" value="Molybdop_Fe4S4"/>
    <property type="match status" value="1"/>
</dbReference>
<evidence type="ECO:0000256" key="9">
    <source>
        <dbReference type="SAM" id="SignalP"/>
    </source>
</evidence>
<gene>
    <name evidence="11" type="ORF">CVP05_06215</name>
</gene>
<dbReference type="OrthoDB" id="9810782at2"/>
<protein>
    <submittedName>
        <fullName evidence="11">Sulfate ABC transporter substrate-binding protein</fullName>
    </submittedName>
</protein>
<sequence length="195" mass="21377">MQVTRRKFFKICAGGMAGTSAAVLGLAPTAALAAPREYKLLHTTEVRQTCTYCAVGCGMLMYSIGSGAKNVKRKLFHIEGDPDHPVSRGALCPKGAGALDYVNSPRRVQYPEVREPGSKEWKRISWHEAVERIAKHIKADRDANFIEKNEAGTTVNRWMTAGFLAGSACSNETGLITQKWVRSLGMIYTDNQATI</sequence>
<dbReference type="SUPFAM" id="SSF53706">
    <property type="entry name" value="Formate dehydrogenase/DMSO reductase, domains 1-3"/>
    <property type="match status" value="1"/>
</dbReference>
<keyword evidence="12" id="KW-1185">Reference proteome</keyword>
<name>A0A2M8S2F3_9PAST</name>
<dbReference type="SMART" id="SM00926">
    <property type="entry name" value="Molybdop_Fe4S4"/>
    <property type="match status" value="1"/>
</dbReference>
<dbReference type="Gene3D" id="3.40.50.740">
    <property type="match status" value="1"/>
</dbReference>
<evidence type="ECO:0000256" key="3">
    <source>
        <dbReference type="ARBA" id="ARBA00010312"/>
    </source>
</evidence>
<evidence type="ECO:0000259" key="10">
    <source>
        <dbReference type="PROSITE" id="PS51669"/>
    </source>
</evidence>
<feature type="signal peptide" evidence="9">
    <location>
        <begin position="1"/>
        <end position="33"/>
    </location>
</feature>
<evidence type="ECO:0000313" key="11">
    <source>
        <dbReference type="EMBL" id="PJG85315.1"/>
    </source>
</evidence>
<evidence type="ECO:0000256" key="8">
    <source>
        <dbReference type="ARBA" id="ARBA00023014"/>
    </source>
</evidence>
<dbReference type="GO" id="GO:0009061">
    <property type="term" value="P:anaerobic respiration"/>
    <property type="evidence" value="ECO:0007669"/>
    <property type="project" value="TreeGrafter"/>
</dbReference>
<accession>A0A2M8S2F3</accession>
<dbReference type="EMBL" id="PHHA01000014">
    <property type="protein sequence ID" value="PJG85315.1"/>
    <property type="molecule type" value="Genomic_DNA"/>
</dbReference>
<keyword evidence="7" id="KW-0408">Iron</keyword>
<comment type="similarity">
    <text evidence="3">Belongs to the prokaryotic molybdopterin-containing oxidoreductase family.</text>
</comment>
<dbReference type="AlphaFoldDB" id="A0A2M8S2F3"/>
<dbReference type="PROSITE" id="PS51669">
    <property type="entry name" value="4FE4S_MOW_BIS_MGD"/>
    <property type="match status" value="1"/>
</dbReference>
<organism evidence="11 12">
    <name type="scientific">Conservatibacter flavescens</name>
    <dbReference type="NCBI Taxonomy" id="28161"/>
    <lineage>
        <taxon>Bacteria</taxon>
        <taxon>Pseudomonadati</taxon>
        <taxon>Pseudomonadota</taxon>
        <taxon>Gammaproteobacteria</taxon>
        <taxon>Pasteurellales</taxon>
        <taxon>Pasteurellaceae</taxon>
        <taxon>Conservatibacter</taxon>
    </lineage>
</organism>
<evidence type="ECO:0000256" key="2">
    <source>
        <dbReference type="ARBA" id="ARBA00004196"/>
    </source>
</evidence>
<keyword evidence="8" id="KW-0411">Iron-sulfur</keyword>
<dbReference type="GO" id="GO:0030313">
    <property type="term" value="C:cell envelope"/>
    <property type="evidence" value="ECO:0007669"/>
    <property type="project" value="UniProtKB-SubCell"/>
</dbReference>
<evidence type="ECO:0000256" key="1">
    <source>
        <dbReference type="ARBA" id="ARBA00001966"/>
    </source>
</evidence>
<keyword evidence="6" id="KW-0560">Oxidoreductase</keyword>
<comment type="cofactor">
    <cofactor evidence="1">
        <name>[4Fe-4S] cluster</name>
        <dbReference type="ChEBI" id="CHEBI:49883"/>
    </cofactor>
</comment>
<reference evidence="11 12" key="1">
    <citation type="submission" date="2017-11" db="EMBL/GenBank/DDBJ databases">
        <title>Reclassification of Bisgaard taxon 7 as Conservatibacter flavescens gen. nov., sp. nov.</title>
        <authorList>
            <person name="Christensen H."/>
        </authorList>
    </citation>
    <scope>NUCLEOTIDE SEQUENCE [LARGE SCALE GENOMIC DNA]</scope>
    <source>
        <strain evidence="11 12">7_4</strain>
    </source>
</reference>
<comment type="subcellular location">
    <subcellularLocation>
        <location evidence="2">Cell envelope</location>
    </subcellularLocation>
</comment>
<dbReference type="Gene3D" id="2.20.25.90">
    <property type="entry name" value="ADC-like domains"/>
    <property type="match status" value="1"/>
</dbReference>
<dbReference type="GO" id="GO:0016491">
    <property type="term" value="F:oxidoreductase activity"/>
    <property type="evidence" value="ECO:0007669"/>
    <property type="project" value="UniProtKB-KW"/>
</dbReference>
<evidence type="ECO:0000313" key="12">
    <source>
        <dbReference type="Proteomes" id="UP000229329"/>
    </source>
</evidence>
<keyword evidence="4" id="KW-0004">4Fe-4S</keyword>
<keyword evidence="9" id="KW-0732">Signal</keyword>
<evidence type="ECO:0000256" key="4">
    <source>
        <dbReference type="ARBA" id="ARBA00022485"/>
    </source>
</evidence>
<dbReference type="Proteomes" id="UP000229329">
    <property type="component" value="Unassembled WGS sequence"/>
</dbReference>
<comment type="caution">
    <text evidence="11">The sequence shown here is derived from an EMBL/GenBank/DDBJ whole genome shotgun (WGS) entry which is preliminary data.</text>
</comment>
<keyword evidence="5" id="KW-0479">Metal-binding</keyword>
<dbReference type="PANTHER" id="PTHR43598:SF1">
    <property type="entry name" value="FORMATE DEHYDROGENASE-O MAJOR SUBUNIT"/>
    <property type="match status" value="1"/>
</dbReference>
<feature type="chain" id="PRO_5014695806" evidence="9">
    <location>
        <begin position="34"/>
        <end position="195"/>
    </location>
</feature>
<dbReference type="PANTHER" id="PTHR43598">
    <property type="entry name" value="TUNGSTEN-CONTAINING FORMYLMETHANOFURAN DEHYDROGENASE 2 SUBUNIT B"/>
    <property type="match status" value="1"/>
</dbReference>
<dbReference type="GO" id="GO:0051539">
    <property type="term" value="F:4 iron, 4 sulfur cluster binding"/>
    <property type="evidence" value="ECO:0007669"/>
    <property type="project" value="UniProtKB-KW"/>
</dbReference>
<feature type="domain" description="4Fe-4S Mo/W bis-MGD-type" evidence="10">
    <location>
        <begin position="43"/>
        <end position="106"/>
    </location>
</feature>
<dbReference type="PROSITE" id="PS51318">
    <property type="entry name" value="TAT"/>
    <property type="match status" value="1"/>
</dbReference>
<dbReference type="InterPro" id="IPR006963">
    <property type="entry name" value="Mopterin_OxRdtase_4Fe-4S_dom"/>
</dbReference>
<dbReference type="GO" id="GO:0009055">
    <property type="term" value="F:electron transfer activity"/>
    <property type="evidence" value="ECO:0007669"/>
    <property type="project" value="TreeGrafter"/>
</dbReference>
<evidence type="ECO:0000256" key="6">
    <source>
        <dbReference type="ARBA" id="ARBA00023002"/>
    </source>
</evidence>
<proteinExistence type="inferred from homology"/>
<dbReference type="InterPro" id="IPR006311">
    <property type="entry name" value="TAT_signal"/>
</dbReference>
<evidence type="ECO:0000256" key="5">
    <source>
        <dbReference type="ARBA" id="ARBA00022723"/>
    </source>
</evidence>
<evidence type="ECO:0000256" key="7">
    <source>
        <dbReference type="ARBA" id="ARBA00023004"/>
    </source>
</evidence>